<dbReference type="EMBL" id="FN596510">
    <property type="protein sequence ID" value="CBI38100.3"/>
    <property type="molecule type" value="Genomic_DNA"/>
</dbReference>
<proteinExistence type="predicted"/>
<dbReference type="InParanoid" id="D7U5T1"/>
<reference evidence="3" key="1">
    <citation type="journal article" date="2007" name="Nature">
        <title>The grapevine genome sequence suggests ancestral hexaploidization in major angiosperm phyla.</title>
        <authorList>
            <consortium name="The French-Italian Public Consortium for Grapevine Genome Characterization."/>
            <person name="Jaillon O."/>
            <person name="Aury J.-M."/>
            <person name="Noel B."/>
            <person name="Policriti A."/>
            <person name="Clepet C."/>
            <person name="Casagrande A."/>
            <person name="Choisne N."/>
            <person name="Aubourg S."/>
            <person name="Vitulo N."/>
            <person name="Jubin C."/>
            <person name="Vezzi A."/>
            <person name="Legeai F."/>
            <person name="Hugueney P."/>
            <person name="Dasilva C."/>
            <person name="Horner D."/>
            <person name="Mica E."/>
            <person name="Jublot D."/>
            <person name="Poulain J."/>
            <person name="Bruyere C."/>
            <person name="Billault A."/>
            <person name="Segurens B."/>
            <person name="Gouyvenoux M."/>
            <person name="Ugarte E."/>
            <person name="Cattonaro F."/>
            <person name="Anthouard V."/>
            <person name="Vico V."/>
            <person name="Del Fabbro C."/>
            <person name="Alaux M."/>
            <person name="Di Gaspero G."/>
            <person name="Dumas V."/>
            <person name="Felice N."/>
            <person name="Paillard S."/>
            <person name="Juman I."/>
            <person name="Moroldo M."/>
            <person name="Scalabrin S."/>
            <person name="Canaguier A."/>
            <person name="Le Clainche I."/>
            <person name="Malacrida G."/>
            <person name="Durand E."/>
            <person name="Pesole G."/>
            <person name="Laucou V."/>
            <person name="Chatelet P."/>
            <person name="Merdinoglu D."/>
            <person name="Delledonne M."/>
            <person name="Pezzotti M."/>
            <person name="Lecharny A."/>
            <person name="Scarpelli C."/>
            <person name="Artiguenave F."/>
            <person name="Pe M.E."/>
            <person name="Valle G."/>
            <person name="Morgante M."/>
            <person name="Caboche M."/>
            <person name="Adam-Blondon A.-F."/>
            <person name="Weissenbach J."/>
            <person name="Quetier F."/>
            <person name="Wincker P."/>
        </authorList>
    </citation>
    <scope>NUCLEOTIDE SEQUENCE [LARGE SCALE GENOMIC DNA]</scope>
    <source>
        <strain evidence="3">cv. Pinot noir / PN40024</strain>
    </source>
</reference>
<dbReference type="PaxDb" id="29760-VIT_15s0045g01210.t01"/>
<feature type="region of interest" description="Disordered" evidence="1">
    <location>
        <begin position="1"/>
        <end position="21"/>
    </location>
</feature>
<organism evidence="2 3">
    <name type="scientific">Vitis vinifera</name>
    <name type="common">Grape</name>
    <dbReference type="NCBI Taxonomy" id="29760"/>
    <lineage>
        <taxon>Eukaryota</taxon>
        <taxon>Viridiplantae</taxon>
        <taxon>Streptophyta</taxon>
        <taxon>Embryophyta</taxon>
        <taxon>Tracheophyta</taxon>
        <taxon>Spermatophyta</taxon>
        <taxon>Magnoliopsida</taxon>
        <taxon>eudicotyledons</taxon>
        <taxon>Gunneridae</taxon>
        <taxon>Pentapetalae</taxon>
        <taxon>rosids</taxon>
        <taxon>Vitales</taxon>
        <taxon>Vitaceae</taxon>
        <taxon>Viteae</taxon>
        <taxon>Vitis</taxon>
    </lineage>
</organism>
<sequence>MVSSRTGRGLQDKKRRSLDSKKLSVPLKKKHFWISLLFQPLHQWCLNGPIQCMMFWIG</sequence>
<dbReference type="Proteomes" id="UP000009183">
    <property type="component" value="Chromosome 15"/>
</dbReference>
<name>D7U5T1_VITVI</name>
<keyword evidence="3" id="KW-1185">Reference proteome</keyword>
<evidence type="ECO:0000313" key="3">
    <source>
        <dbReference type="Proteomes" id="UP000009183"/>
    </source>
</evidence>
<dbReference type="AlphaFoldDB" id="D7U5T1"/>
<protein>
    <submittedName>
        <fullName evidence="2">Uncharacterized protein</fullName>
    </submittedName>
</protein>
<evidence type="ECO:0000256" key="1">
    <source>
        <dbReference type="SAM" id="MobiDB-lite"/>
    </source>
</evidence>
<gene>
    <name evidence="2" type="ordered locus">VIT_15s0045g01210</name>
</gene>
<accession>D7U5T1</accession>
<evidence type="ECO:0000313" key="2">
    <source>
        <dbReference type="EMBL" id="CBI38100.3"/>
    </source>
</evidence>
<dbReference type="HOGENOM" id="CLU_2982981_0_0_1"/>